<dbReference type="RefSeq" id="WP_193503248.1">
    <property type="nucleotide sequence ID" value="NZ_JADCKC010000004.1"/>
</dbReference>
<gene>
    <name evidence="2" type="ORF">INF35_13295</name>
</gene>
<evidence type="ECO:0000313" key="2">
    <source>
        <dbReference type="EMBL" id="MBE5038764.1"/>
    </source>
</evidence>
<proteinExistence type="predicted"/>
<organism evidence="2 3">
    <name type="scientific">Gemmiger gallinarum</name>
    <dbReference type="NCBI Taxonomy" id="2779354"/>
    <lineage>
        <taxon>Bacteria</taxon>
        <taxon>Bacillati</taxon>
        <taxon>Bacillota</taxon>
        <taxon>Clostridia</taxon>
        <taxon>Eubacteriales</taxon>
        <taxon>Gemmiger</taxon>
    </lineage>
</organism>
<sequence>MVQLHFSCPGGDGTLGYARDQLAAYLTRMLPDTDAAIRAELTVAAPMPLPRGRWDAFLDDWYRIQADPGSIRIQGSNPRAVLLGVYRLLHVLGCRFLMPGTDHETVPVISPEDLCADLTESASCRHRGVCIEGADSVENVLDFIDWLPKIGCNSFFVQHLEPEAFLKNWYDHKYNPLLAPQALSGEDYARMYREIDQAIALRGLLHHRVGHGWTCKAIGFEHVCAHLPAPTDEQRPLLAEVNGRREFWQGVPSNTNLCYSNATAADAFVRSVVEYAARHPEVDFLHVWLADEYNNICECDTCRKTTLSDQYVDLLNRIDAQLTGRGLRTRIVFLLYQELLWPPTTARLNHPERFTLMFAPISRTFEKSYADRGPIPAMPPFRRNHITLPATVEENIAFLEAWQKQCGVDAFVYDYPLGRAHYGDLGYCAIARIIARDIPELPALNLDGYISCQELRAALPNALPGYVMGRMLWDNTLTYDALQEEYFSALYGSHWQEARDCLEQLSALSSPDYFNGIGPRVDARLARRLHKAVDAAHALHETAVRRAAETRGLAQNAWHLLDYHAGYCRLISEALAAQADGRQAEAQQQWLTVMQYIREHELQYQPYLDVYRVLEVATKYTGFALDVPR</sequence>
<evidence type="ECO:0000256" key="1">
    <source>
        <dbReference type="ARBA" id="ARBA00022801"/>
    </source>
</evidence>
<dbReference type="SUPFAM" id="SSF55545">
    <property type="entry name" value="beta-N-acetylhexosaminidase-like domain"/>
    <property type="match status" value="1"/>
</dbReference>
<dbReference type="EMBL" id="JADCKC010000004">
    <property type="protein sequence ID" value="MBE5038764.1"/>
    <property type="molecule type" value="Genomic_DNA"/>
</dbReference>
<keyword evidence="3" id="KW-1185">Reference proteome</keyword>
<dbReference type="Pfam" id="PF16126">
    <property type="entry name" value="DUF4838"/>
    <property type="match status" value="1"/>
</dbReference>
<dbReference type="InterPro" id="IPR032287">
    <property type="entry name" value="DUF4838"/>
</dbReference>
<accession>A0ABR9R6I8</accession>
<dbReference type="InterPro" id="IPR029018">
    <property type="entry name" value="Hex-like_dom2"/>
</dbReference>
<reference evidence="2 3" key="1">
    <citation type="submission" date="2020-10" db="EMBL/GenBank/DDBJ databases">
        <title>ChiBAC.</title>
        <authorList>
            <person name="Zenner C."/>
            <person name="Hitch T.C.A."/>
            <person name="Clavel T."/>
        </authorList>
    </citation>
    <scope>NUCLEOTIDE SEQUENCE [LARGE SCALE GENOMIC DNA]</scope>
    <source>
        <strain evidence="2 3">DSM 109015</strain>
    </source>
</reference>
<keyword evidence="1" id="KW-0378">Hydrolase</keyword>
<evidence type="ECO:0000313" key="3">
    <source>
        <dbReference type="Proteomes" id="UP000768567"/>
    </source>
</evidence>
<name>A0ABR9R6I8_9FIRM</name>
<comment type="caution">
    <text evidence="2">The sequence shown here is derived from an EMBL/GenBank/DDBJ whole genome shotgun (WGS) entry which is preliminary data.</text>
</comment>
<protein>
    <submittedName>
        <fullName evidence="2">DUF4838 domain-containing protein</fullName>
    </submittedName>
</protein>
<dbReference type="Proteomes" id="UP000768567">
    <property type="component" value="Unassembled WGS sequence"/>
</dbReference>